<keyword evidence="2" id="KW-0723">Serine/threonine-protein kinase</keyword>
<keyword evidence="9" id="KW-1133">Transmembrane helix</keyword>
<keyword evidence="6" id="KW-0067">ATP-binding</keyword>
<keyword evidence="4" id="KW-0547">Nucleotide-binding</keyword>
<keyword evidence="5" id="KW-0418">Kinase</keyword>
<dbReference type="PROSITE" id="PS50011">
    <property type="entry name" value="PROTEIN_KINASE_DOM"/>
    <property type="match status" value="1"/>
</dbReference>
<evidence type="ECO:0000256" key="7">
    <source>
        <dbReference type="ARBA" id="ARBA00047899"/>
    </source>
</evidence>
<dbReference type="PROSITE" id="PS00108">
    <property type="entry name" value="PROTEIN_KINASE_ST"/>
    <property type="match status" value="1"/>
</dbReference>
<evidence type="ECO:0000313" key="12">
    <source>
        <dbReference type="Proteomes" id="UP000886520"/>
    </source>
</evidence>
<keyword evidence="3" id="KW-0808">Transferase</keyword>
<dbReference type="InterPro" id="IPR008271">
    <property type="entry name" value="Ser/Thr_kinase_AS"/>
</dbReference>
<evidence type="ECO:0000256" key="1">
    <source>
        <dbReference type="ARBA" id="ARBA00012513"/>
    </source>
</evidence>
<proteinExistence type="predicted"/>
<evidence type="ECO:0000256" key="5">
    <source>
        <dbReference type="ARBA" id="ARBA00022777"/>
    </source>
</evidence>
<dbReference type="InterPro" id="IPR051564">
    <property type="entry name" value="LRR_receptor-like_kinase"/>
</dbReference>
<dbReference type="AlphaFoldDB" id="A0A9D4ZE72"/>
<dbReference type="SMART" id="SM00220">
    <property type="entry name" value="S_TKc"/>
    <property type="match status" value="1"/>
</dbReference>
<dbReference type="FunFam" id="1.10.510.10:FF:001023">
    <property type="entry name" value="Os07g0541700 protein"/>
    <property type="match status" value="1"/>
</dbReference>
<evidence type="ECO:0000256" key="3">
    <source>
        <dbReference type="ARBA" id="ARBA00022679"/>
    </source>
</evidence>
<dbReference type="InterPro" id="IPR011009">
    <property type="entry name" value="Kinase-like_dom_sf"/>
</dbReference>
<dbReference type="SUPFAM" id="SSF56112">
    <property type="entry name" value="Protein kinase-like (PK-like)"/>
    <property type="match status" value="1"/>
</dbReference>
<sequence length="432" mass="47929">MSYGATPHEALRFPASSFSGNPGLCGPPLPIMCPQYPLNSSILIFIASGAALFLLLFLLLLGLLYFLTSRSKLHSPTSASAVDSYLRFSWKSLQQATSGFGHANILGVGGSATVYKGQLPNGRMISIKVLRKGDHTLLYTDDVQNQFFTELEVLGKLRHRNLVRILGYCFNMRDTMAIILDFMPMGSLDALLHNNRALNIPQLHCPKMDWDARFRILHGIAEGLAYLHHEYDGKRCVIHGDLKPGNVLLDAEMEAHIVDFGLARMVRATNTTSMPTPSRQRVLSNGHWWSFGYTAPECAQQGVVSRKADVFSVGVIMLEVLTGERPSSTKLEEGQTLADWVGEALAREVIDTVVDVELKEGNCIIKWKEEIGVTLKLACRCTSYNPFDRPNIHQVLALLKNLASSDSTQNPHVQVPSLHNEDESWLLIFDTP</sequence>
<dbReference type="GO" id="GO:0004674">
    <property type="term" value="F:protein serine/threonine kinase activity"/>
    <property type="evidence" value="ECO:0007669"/>
    <property type="project" value="UniProtKB-KW"/>
</dbReference>
<dbReference type="InterPro" id="IPR000719">
    <property type="entry name" value="Prot_kinase_dom"/>
</dbReference>
<comment type="caution">
    <text evidence="11">The sequence shown here is derived from an EMBL/GenBank/DDBJ whole genome shotgun (WGS) entry which is preliminary data.</text>
</comment>
<dbReference type="Gene3D" id="3.30.200.20">
    <property type="entry name" value="Phosphorylase Kinase, domain 1"/>
    <property type="match status" value="1"/>
</dbReference>
<dbReference type="EC" id="2.7.11.1" evidence="1"/>
<dbReference type="EMBL" id="JABFUD020000014">
    <property type="protein sequence ID" value="KAI5070135.1"/>
    <property type="molecule type" value="Genomic_DNA"/>
</dbReference>
<comment type="catalytic activity">
    <reaction evidence="7">
        <text>L-threonyl-[protein] + ATP = O-phospho-L-threonyl-[protein] + ADP + H(+)</text>
        <dbReference type="Rhea" id="RHEA:46608"/>
        <dbReference type="Rhea" id="RHEA-COMP:11060"/>
        <dbReference type="Rhea" id="RHEA-COMP:11605"/>
        <dbReference type="ChEBI" id="CHEBI:15378"/>
        <dbReference type="ChEBI" id="CHEBI:30013"/>
        <dbReference type="ChEBI" id="CHEBI:30616"/>
        <dbReference type="ChEBI" id="CHEBI:61977"/>
        <dbReference type="ChEBI" id="CHEBI:456216"/>
        <dbReference type="EC" id="2.7.11.1"/>
    </reaction>
</comment>
<name>A0A9D4ZE72_ADICA</name>
<dbReference type="Gene3D" id="1.10.510.10">
    <property type="entry name" value="Transferase(Phosphotransferase) domain 1"/>
    <property type="match status" value="1"/>
</dbReference>
<reference evidence="11" key="1">
    <citation type="submission" date="2021-01" db="EMBL/GenBank/DDBJ databases">
        <title>Adiantum capillus-veneris genome.</title>
        <authorList>
            <person name="Fang Y."/>
            <person name="Liao Q."/>
        </authorList>
    </citation>
    <scope>NUCLEOTIDE SEQUENCE</scope>
    <source>
        <strain evidence="11">H3</strain>
        <tissue evidence="11">Leaf</tissue>
    </source>
</reference>
<evidence type="ECO:0000256" key="6">
    <source>
        <dbReference type="ARBA" id="ARBA00022840"/>
    </source>
</evidence>
<evidence type="ECO:0000259" key="10">
    <source>
        <dbReference type="PROSITE" id="PS50011"/>
    </source>
</evidence>
<feature type="domain" description="Protein kinase" evidence="10">
    <location>
        <begin position="100"/>
        <end position="402"/>
    </location>
</feature>
<dbReference type="GO" id="GO:0016020">
    <property type="term" value="C:membrane"/>
    <property type="evidence" value="ECO:0007669"/>
    <property type="project" value="TreeGrafter"/>
</dbReference>
<dbReference type="PANTHER" id="PTHR48055:SF57">
    <property type="entry name" value="PROTEIN KINASE DOMAIN-CONTAINING PROTEIN"/>
    <property type="match status" value="1"/>
</dbReference>
<dbReference type="Proteomes" id="UP000886520">
    <property type="component" value="Chromosome 14"/>
</dbReference>
<comment type="catalytic activity">
    <reaction evidence="8">
        <text>L-seryl-[protein] + ATP = O-phospho-L-seryl-[protein] + ADP + H(+)</text>
        <dbReference type="Rhea" id="RHEA:17989"/>
        <dbReference type="Rhea" id="RHEA-COMP:9863"/>
        <dbReference type="Rhea" id="RHEA-COMP:11604"/>
        <dbReference type="ChEBI" id="CHEBI:15378"/>
        <dbReference type="ChEBI" id="CHEBI:29999"/>
        <dbReference type="ChEBI" id="CHEBI:30616"/>
        <dbReference type="ChEBI" id="CHEBI:83421"/>
        <dbReference type="ChEBI" id="CHEBI:456216"/>
        <dbReference type="EC" id="2.7.11.1"/>
    </reaction>
</comment>
<dbReference type="OrthoDB" id="1724816at2759"/>
<evidence type="ECO:0000256" key="8">
    <source>
        <dbReference type="ARBA" id="ARBA00048679"/>
    </source>
</evidence>
<gene>
    <name evidence="11" type="ORF">GOP47_0014478</name>
</gene>
<keyword evidence="12" id="KW-1185">Reference proteome</keyword>
<evidence type="ECO:0000256" key="2">
    <source>
        <dbReference type="ARBA" id="ARBA00022527"/>
    </source>
</evidence>
<dbReference type="PANTHER" id="PTHR48055">
    <property type="entry name" value="LEUCINE-RICH REPEAT RECEPTOR PROTEIN KINASE EMS1"/>
    <property type="match status" value="1"/>
</dbReference>
<accession>A0A9D4ZE72</accession>
<keyword evidence="9" id="KW-0812">Transmembrane</keyword>
<keyword evidence="9" id="KW-0472">Membrane</keyword>
<evidence type="ECO:0000313" key="11">
    <source>
        <dbReference type="EMBL" id="KAI5070135.1"/>
    </source>
</evidence>
<dbReference type="Pfam" id="PF00069">
    <property type="entry name" value="Pkinase"/>
    <property type="match status" value="1"/>
</dbReference>
<protein>
    <recommendedName>
        <fullName evidence="1">non-specific serine/threonine protein kinase</fullName>
        <ecNumber evidence="1">2.7.11.1</ecNumber>
    </recommendedName>
</protein>
<organism evidence="11 12">
    <name type="scientific">Adiantum capillus-veneris</name>
    <name type="common">Maidenhair fern</name>
    <dbReference type="NCBI Taxonomy" id="13818"/>
    <lineage>
        <taxon>Eukaryota</taxon>
        <taxon>Viridiplantae</taxon>
        <taxon>Streptophyta</taxon>
        <taxon>Embryophyta</taxon>
        <taxon>Tracheophyta</taxon>
        <taxon>Polypodiopsida</taxon>
        <taxon>Polypodiidae</taxon>
        <taxon>Polypodiales</taxon>
        <taxon>Pteridineae</taxon>
        <taxon>Pteridaceae</taxon>
        <taxon>Vittarioideae</taxon>
        <taxon>Adiantum</taxon>
    </lineage>
</organism>
<evidence type="ECO:0000256" key="4">
    <source>
        <dbReference type="ARBA" id="ARBA00022741"/>
    </source>
</evidence>
<dbReference type="GO" id="GO:0005524">
    <property type="term" value="F:ATP binding"/>
    <property type="evidence" value="ECO:0007669"/>
    <property type="project" value="UniProtKB-KW"/>
</dbReference>
<feature type="transmembrane region" description="Helical" evidence="9">
    <location>
        <begin position="42"/>
        <end position="67"/>
    </location>
</feature>
<evidence type="ECO:0000256" key="9">
    <source>
        <dbReference type="SAM" id="Phobius"/>
    </source>
</evidence>